<feature type="domain" description="NAD-dependent epimerase/dehydratase" evidence="1">
    <location>
        <begin position="8"/>
        <end position="211"/>
    </location>
</feature>
<dbReference type="InterPro" id="IPR036291">
    <property type="entry name" value="NAD(P)-bd_dom_sf"/>
</dbReference>
<dbReference type="PANTHER" id="PTHR12126">
    <property type="entry name" value="NADH-UBIQUINONE OXIDOREDUCTASE 39 KDA SUBUNIT-RELATED"/>
    <property type="match status" value="1"/>
</dbReference>
<name>A0A9P6CGM9_9AGAR</name>
<dbReference type="InterPro" id="IPR001509">
    <property type="entry name" value="Epimerase_deHydtase"/>
</dbReference>
<dbReference type="Gene3D" id="3.40.50.720">
    <property type="entry name" value="NAD(P)-binding Rossmann-like Domain"/>
    <property type="match status" value="1"/>
</dbReference>
<dbReference type="Pfam" id="PF01370">
    <property type="entry name" value="Epimerase"/>
    <property type="match status" value="1"/>
</dbReference>
<dbReference type="Proteomes" id="UP000807353">
    <property type="component" value="Unassembled WGS sequence"/>
</dbReference>
<accession>A0A9P6CGM9</accession>
<comment type="caution">
    <text evidence="2">The sequence shown here is derived from an EMBL/GenBank/DDBJ whole genome shotgun (WGS) entry which is preliminary data.</text>
</comment>
<dbReference type="SUPFAM" id="SSF51735">
    <property type="entry name" value="NAD(P)-binding Rossmann-fold domains"/>
    <property type="match status" value="1"/>
</dbReference>
<dbReference type="GO" id="GO:0044877">
    <property type="term" value="F:protein-containing complex binding"/>
    <property type="evidence" value="ECO:0007669"/>
    <property type="project" value="TreeGrafter"/>
</dbReference>
<dbReference type="CDD" id="cd05271">
    <property type="entry name" value="NDUFA9_like_SDR_a"/>
    <property type="match status" value="1"/>
</dbReference>
<protein>
    <submittedName>
        <fullName evidence="2">NAD(P)-binding protein</fullName>
    </submittedName>
</protein>
<dbReference type="OrthoDB" id="275457at2759"/>
<sequence>MLPQKVVICGAGFLGSNIARTLVNSTIGPERHVQLSSRNPQKIYSSLRDLVGAPGRLLPPVILDITKPDTMSHAFEGADAVVSLVGIMEGTKKQFEDVQWKGSENVAHATKSVGAKLIHFSAITANPESNIPYVRTKGLAEISALRICPDATIIRPSLIFGPGDNFFNRFSSLTQFLPFLPVFGGGTSRFQPVYVGDIAQAVEILTRNNKEINKSVSGTFIEAGGPEIFTYRELMQLILKYNHRSRAIVSFPFQIGLLQGMIFEMLPKNPLTVTRAQIEQLKSDNVVNLSPPPNHKSFKLLVERHSAPLSSLDDILPTYL</sequence>
<evidence type="ECO:0000313" key="2">
    <source>
        <dbReference type="EMBL" id="KAF9460103.1"/>
    </source>
</evidence>
<reference evidence="2" key="1">
    <citation type="submission" date="2020-11" db="EMBL/GenBank/DDBJ databases">
        <authorList>
            <consortium name="DOE Joint Genome Institute"/>
            <person name="Ahrendt S."/>
            <person name="Riley R."/>
            <person name="Andreopoulos W."/>
            <person name="Labutti K."/>
            <person name="Pangilinan J."/>
            <person name="Ruiz-Duenas F.J."/>
            <person name="Barrasa J.M."/>
            <person name="Sanchez-Garcia M."/>
            <person name="Camarero S."/>
            <person name="Miyauchi S."/>
            <person name="Serrano A."/>
            <person name="Linde D."/>
            <person name="Babiker R."/>
            <person name="Drula E."/>
            <person name="Ayuso-Fernandez I."/>
            <person name="Pacheco R."/>
            <person name="Padilla G."/>
            <person name="Ferreira P."/>
            <person name="Barriuso J."/>
            <person name="Kellner H."/>
            <person name="Castanera R."/>
            <person name="Alfaro M."/>
            <person name="Ramirez L."/>
            <person name="Pisabarro A.G."/>
            <person name="Kuo A."/>
            <person name="Tritt A."/>
            <person name="Lipzen A."/>
            <person name="He G."/>
            <person name="Yan M."/>
            <person name="Ng V."/>
            <person name="Cullen D."/>
            <person name="Martin F."/>
            <person name="Rosso M.-N."/>
            <person name="Henrissat B."/>
            <person name="Hibbett D."/>
            <person name="Martinez A.T."/>
            <person name="Grigoriev I.V."/>
        </authorList>
    </citation>
    <scope>NUCLEOTIDE SEQUENCE</scope>
    <source>
        <strain evidence="2">CBS 247.69</strain>
    </source>
</reference>
<dbReference type="PANTHER" id="PTHR12126:SF11">
    <property type="entry name" value="NADH DEHYDROGENASE [UBIQUINONE] 1 ALPHA SUBCOMPLEX SUBUNIT 9, MITOCHONDRIAL"/>
    <property type="match status" value="1"/>
</dbReference>
<organism evidence="2 3">
    <name type="scientific">Collybia nuda</name>
    <dbReference type="NCBI Taxonomy" id="64659"/>
    <lineage>
        <taxon>Eukaryota</taxon>
        <taxon>Fungi</taxon>
        <taxon>Dikarya</taxon>
        <taxon>Basidiomycota</taxon>
        <taxon>Agaricomycotina</taxon>
        <taxon>Agaricomycetes</taxon>
        <taxon>Agaricomycetidae</taxon>
        <taxon>Agaricales</taxon>
        <taxon>Tricholomatineae</taxon>
        <taxon>Clitocybaceae</taxon>
        <taxon>Collybia</taxon>
    </lineage>
</organism>
<evidence type="ECO:0000259" key="1">
    <source>
        <dbReference type="Pfam" id="PF01370"/>
    </source>
</evidence>
<evidence type="ECO:0000313" key="3">
    <source>
        <dbReference type="Proteomes" id="UP000807353"/>
    </source>
</evidence>
<dbReference type="InterPro" id="IPR051207">
    <property type="entry name" value="ComplexI_NDUFA9_subunit"/>
</dbReference>
<proteinExistence type="predicted"/>
<gene>
    <name evidence="2" type="ORF">BDZ94DRAFT_1170264</name>
</gene>
<dbReference type="AlphaFoldDB" id="A0A9P6CGM9"/>
<keyword evidence="3" id="KW-1185">Reference proteome</keyword>
<dbReference type="GO" id="GO:0005739">
    <property type="term" value="C:mitochondrion"/>
    <property type="evidence" value="ECO:0007669"/>
    <property type="project" value="TreeGrafter"/>
</dbReference>
<dbReference type="EMBL" id="MU150304">
    <property type="protein sequence ID" value="KAF9460103.1"/>
    <property type="molecule type" value="Genomic_DNA"/>
</dbReference>